<dbReference type="RefSeq" id="WP_186854827.1">
    <property type="nucleotide sequence ID" value="NZ_JACOOW010000004.1"/>
</dbReference>
<keyword evidence="1" id="KW-0732">Signal</keyword>
<dbReference type="AlphaFoldDB" id="A0AAW3X2R3"/>
<name>A0AAW3X2R3_9CLOT</name>
<dbReference type="EMBL" id="JACOOW010000004">
    <property type="protein sequence ID" value="MBC5656211.1"/>
    <property type="molecule type" value="Genomic_DNA"/>
</dbReference>
<organism evidence="2 3">
    <name type="scientific">Clostridium segne</name>
    <dbReference type="NCBI Taxonomy" id="2763038"/>
    <lineage>
        <taxon>Bacteria</taxon>
        <taxon>Bacillati</taxon>
        <taxon>Bacillota</taxon>
        <taxon>Clostridia</taxon>
        <taxon>Eubacteriales</taxon>
        <taxon>Clostridiaceae</taxon>
        <taxon>Clostridium</taxon>
    </lineage>
</organism>
<evidence type="ECO:0000313" key="2">
    <source>
        <dbReference type="EMBL" id="MBC5656211.1"/>
    </source>
</evidence>
<comment type="caution">
    <text evidence="2">The sequence shown here is derived from an EMBL/GenBank/DDBJ whole genome shotgun (WGS) entry which is preliminary data.</text>
</comment>
<evidence type="ECO:0000256" key="1">
    <source>
        <dbReference type="SAM" id="SignalP"/>
    </source>
</evidence>
<reference evidence="2 3" key="1">
    <citation type="submission" date="2020-08" db="EMBL/GenBank/DDBJ databases">
        <title>Genome public.</title>
        <authorList>
            <person name="Liu C."/>
            <person name="Sun Q."/>
        </authorList>
    </citation>
    <scope>NUCLEOTIDE SEQUENCE [LARGE SCALE GENOMIC DNA]</scope>
    <source>
        <strain evidence="2 3">BX14</strain>
    </source>
</reference>
<keyword evidence="3" id="KW-1185">Reference proteome</keyword>
<sequence length="201" mass="21972">MKLKILTGALALLFTGSVLTGFSTQAAPSKAESDDHLAQEISEAVFRMDGATAQVSYDGGSTWDTSPTVELPDFYSYEEFAGWIETESDNLQALVAAGELTQEEAAAAIAQYQSALSGIEDGVQVGKRSSYEEDQIFFSTPNNPQSEVFQTVLYDGNSYRNFGPYNTKAELYAALEQYTNDQTKSGNMTEVEANSILDKYR</sequence>
<gene>
    <name evidence="2" type="ORF">H8S19_03860</name>
</gene>
<evidence type="ECO:0000313" key="3">
    <source>
        <dbReference type="Proteomes" id="UP000653904"/>
    </source>
</evidence>
<dbReference type="Proteomes" id="UP000653904">
    <property type="component" value="Unassembled WGS sequence"/>
</dbReference>
<feature type="signal peptide" evidence="1">
    <location>
        <begin position="1"/>
        <end position="26"/>
    </location>
</feature>
<accession>A0AAW3X2R3</accession>
<protein>
    <submittedName>
        <fullName evidence="2">Uncharacterized protein</fullName>
    </submittedName>
</protein>
<proteinExistence type="predicted"/>
<feature type="chain" id="PRO_5043352169" evidence="1">
    <location>
        <begin position="27"/>
        <end position="201"/>
    </location>
</feature>